<feature type="binding site" evidence="13">
    <location>
        <position position="37"/>
    </location>
    <ligand>
        <name>substrate</name>
    </ligand>
</feature>
<dbReference type="RefSeq" id="WP_149822262.1">
    <property type="nucleotide sequence ID" value="NZ_VUOA01000054.1"/>
</dbReference>
<keyword evidence="10 13" id="KW-0418">Kinase</keyword>
<feature type="binding site" evidence="13 15">
    <location>
        <begin position="353"/>
        <end position="356"/>
    </location>
    <ligand>
        <name>ATP</name>
        <dbReference type="ChEBI" id="CHEBI:30616"/>
    </ligand>
</feature>
<keyword evidence="12 13" id="KW-0324">Glycolysis</keyword>
<dbReference type="PANTHER" id="PTHR11406">
    <property type="entry name" value="PHOSPHOGLYCERATE KINASE"/>
    <property type="match status" value="1"/>
</dbReference>
<dbReference type="UniPathway" id="UPA00109">
    <property type="reaction ID" value="UER00185"/>
</dbReference>
<dbReference type="HAMAP" id="MF_00145">
    <property type="entry name" value="Phosphoglyc_kinase"/>
    <property type="match status" value="1"/>
</dbReference>
<evidence type="ECO:0000256" key="5">
    <source>
        <dbReference type="ARBA" id="ARBA00013061"/>
    </source>
</evidence>
<evidence type="ECO:0000256" key="14">
    <source>
        <dbReference type="PIRSR" id="PIRSR000724-1"/>
    </source>
</evidence>
<feature type="binding site" evidence="13">
    <location>
        <position position="118"/>
    </location>
    <ligand>
        <name>substrate</name>
    </ligand>
</feature>
<keyword evidence="11 13" id="KW-0067">ATP-binding</keyword>
<evidence type="ECO:0000256" key="1">
    <source>
        <dbReference type="ARBA" id="ARBA00000642"/>
    </source>
</evidence>
<dbReference type="PANTHER" id="PTHR11406:SF23">
    <property type="entry name" value="PHOSPHOGLYCERATE KINASE 1, CHLOROPLASTIC-RELATED"/>
    <property type="match status" value="1"/>
</dbReference>
<dbReference type="InterPro" id="IPR001576">
    <property type="entry name" value="Phosphoglycerate_kinase"/>
</dbReference>
<evidence type="ECO:0000256" key="12">
    <source>
        <dbReference type="ARBA" id="ARBA00023152"/>
    </source>
</evidence>
<comment type="catalytic activity">
    <reaction evidence="1 13 16">
        <text>(2R)-3-phosphoglycerate + ATP = (2R)-3-phospho-glyceroyl phosphate + ADP</text>
        <dbReference type="Rhea" id="RHEA:14801"/>
        <dbReference type="ChEBI" id="CHEBI:30616"/>
        <dbReference type="ChEBI" id="CHEBI:57604"/>
        <dbReference type="ChEBI" id="CHEBI:58272"/>
        <dbReference type="ChEBI" id="CHEBI:456216"/>
        <dbReference type="EC" id="2.7.2.3"/>
    </reaction>
</comment>
<gene>
    <name evidence="13" type="primary">pgk</name>
    <name evidence="17" type="ORF">F0L46_24605</name>
</gene>
<dbReference type="Pfam" id="PF00162">
    <property type="entry name" value="PGK"/>
    <property type="match status" value="1"/>
</dbReference>
<dbReference type="InterPro" id="IPR036043">
    <property type="entry name" value="Phosphoglycerate_kinase_sf"/>
</dbReference>
<dbReference type="Proteomes" id="UP000323142">
    <property type="component" value="Unassembled WGS sequence"/>
</dbReference>
<comment type="subunit">
    <text evidence="4 13">Monomer.</text>
</comment>
<feature type="binding site" evidence="13 15">
    <location>
        <position position="201"/>
    </location>
    <ligand>
        <name>ATP</name>
        <dbReference type="ChEBI" id="CHEBI:30616"/>
    </ligand>
</feature>
<reference evidence="17 18" key="1">
    <citation type="submission" date="2019-09" db="EMBL/GenBank/DDBJ databases">
        <title>Salinarimonas rosea gen. nov., sp. nov., a new member of the a-2 subgroup of the Proteobacteria.</title>
        <authorList>
            <person name="Liu J."/>
        </authorList>
    </citation>
    <scope>NUCLEOTIDE SEQUENCE [LARGE SCALE GENOMIC DNA]</scope>
    <source>
        <strain evidence="17 18">BN140002</strain>
    </source>
</reference>
<dbReference type="GO" id="GO:0005829">
    <property type="term" value="C:cytosol"/>
    <property type="evidence" value="ECO:0007669"/>
    <property type="project" value="TreeGrafter"/>
</dbReference>
<evidence type="ECO:0000256" key="3">
    <source>
        <dbReference type="ARBA" id="ARBA00008982"/>
    </source>
</evidence>
<dbReference type="PIRSF" id="PIRSF000724">
    <property type="entry name" value="Pgk"/>
    <property type="match status" value="1"/>
</dbReference>
<dbReference type="GO" id="GO:0005524">
    <property type="term" value="F:ATP binding"/>
    <property type="evidence" value="ECO:0007669"/>
    <property type="project" value="UniProtKB-KW"/>
</dbReference>
<evidence type="ECO:0000256" key="8">
    <source>
        <dbReference type="ARBA" id="ARBA00022679"/>
    </source>
</evidence>
<evidence type="ECO:0000256" key="16">
    <source>
        <dbReference type="RuleBase" id="RU000532"/>
    </source>
</evidence>
<dbReference type="EMBL" id="VUOA01000054">
    <property type="protein sequence ID" value="KAA2233430.1"/>
    <property type="molecule type" value="Genomic_DNA"/>
</dbReference>
<dbReference type="InterPro" id="IPR015824">
    <property type="entry name" value="Phosphoglycerate_kinase_N"/>
</dbReference>
<evidence type="ECO:0000256" key="6">
    <source>
        <dbReference type="ARBA" id="ARBA00016471"/>
    </source>
</evidence>
<evidence type="ECO:0000256" key="2">
    <source>
        <dbReference type="ARBA" id="ARBA00004838"/>
    </source>
</evidence>
<feature type="binding site" evidence="14">
    <location>
        <position position="151"/>
    </location>
    <ligand>
        <name>(2R)-3-phosphoglycerate</name>
        <dbReference type="ChEBI" id="CHEBI:58272"/>
    </ligand>
</feature>
<comment type="subcellular location">
    <subcellularLocation>
        <location evidence="13">Cytoplasm</location>
    </subcellularLocation>
</comment>
<feature type="binding site" evidence="14">
    <location>
        <position position="118"/>
    </location>
    <ligand>
        <name>(2R)-3-phosphoglycerate</name>
        <dbReference type="ChEBI" id="CHEBI:58272"/>
    </ligand>
</feature>
<dbReference type="SUPFAM" id="SSF53748">
    <property type="entry name" value="Phosphoglycerate kinase"/>
    <property type="match status" value="1"/>
</dbReference>
<sequence length="397" mass="41833">MSFRTLDDIGDVKGKRVLVRVDLNVPMEAGRVSDATRIERVLPTLRELAGKGARVVLLSHFGRPKGRDPKDSLKPVAEETARLLGRPVAFAEDCVGAPAEAAVGAMRDGDVLLLENTRFHAGEEGNEAAFTDALARLGDVFVNDAFSAAHRAHASTVGLAERLPAFAGRTMQAELDALTKGLEHPQRPVVAIVGGAKVSSKIDLLENLVTKVDSLVIGGGMANTFLSAIGVAVGKSLCERDLAPTAQRIIDKAREHNCAIVLPVDAVVASQFKADAPHHEYGIDAIPDDGMILDVGSMSVDRVRSTLNDARTLVWNGPLGAFELNPFDKGTVEAARHAAERTRAGHLVSVAGGGDTVAALNHAGVAEGFTYISTAGGAFLEWMEGKPLPGVDALRKA</sequence>
<comment type="similarity">
    <text evidence="3 13 16">Belongs to the phosphoglycerate kinase family.</text>
</comment>
<feature type="binding site" evidence="13 15">
    <location>
        <position position="323"/>
    </location>
    <ligand>
        <name>ATP</name>
        <dbReference type="ChEBI" id="CHEBI:30616"/>
    </ligand>
</feature>
<accession>A0A5B2V4A8</accession>
<name>A0A5B2V4A8_9HYPH</name>
<evidence type="ECO:0000256" key="10">
    <source>
        <dbReference type="ARBA" id="ARBA00022777"/>
    </source>
</evidence>
<comment type="caution">
    <text evidence="17">The sequence shown here is derived from an EMBL/GenBank/DDBJ whole genome shotgun (WGS) entry which is preliminary data.</text>
</comment>
<keyword evidence="7 13" id="KW-0963">Cytoplasm</keyword>
<evidence type="ECO:0000313" key="17">
    <source>
        <dbReference type="EMBL" id="KAA2233430.1"/>
    </source>
</evidence>
<keyword evidence="9 13" id="KW-0547">Nucleotide-binding</keyword>
<evidence type="ECO:0000313" key="18">
    <source>
        <dbReference type="Proteomes" id="UP000323142"/>
    </source>
</evidence>
<dbReference type="GO" id="GO:0004618">
    <property type="term" value="F:phosphoglycerate kinase activity"/>
    <property type="evidence" value="ECO:0007669"/>
    <property type="project" value="UniProtKB-UniRule"/>
</dbReference>
<dbReference type="FunFam" id="3.40.50.1260:FF:000006">
    <property type="entry name" value="Phosphoglycerate kinase"/>
    <property type="match status" value="1"/>
</dbReference>
<dbReference type="FunFam" id="3.40.50.1260:FF:000031">
    <property type="entry name" value="Phosphoglycerate kinase 1"/>
    <property type="match status" value="1"/>
</dbReference>
<comment type="pathway">
    <text evidence="2 13">Carbohydrate degradation; glycolysis; pyruvate from D-glyceraldehyde 3-phosphate: step 2/5.</text>
</comment>
<evidence type="ECO:0000256" key="15">
    <source>
        <dbReference type="PIRSR" id="PIRSR000724-2"/>
    </source>
</evidence>
<evidence type="ECO:0000256" key="11">
    <source>
        <dbReference type="ARBA" id="ARBA00022840"/>
    </source>
</evidence>
<dbReference type="GO" id="GO:0006094">
    <property type="term" value="P:gluconeogenesis"/>
    <property type="evidence" value="ECO:0007669"/>
    <property type="project" value="TreeGrafter"/>
</dbReference>
<evidence type="ECO:0000256" key="7">
    <source>
        <dbReference type="ARBA" id="ARBA00022490"/>
    </source>
</evidence>
<dbReference type="EC" id="2.7.2.3" evidence="5 13"/>
<dbReference type="OrthoDB" id="9808460at2"/>
<keyword evidence="8 13" id="KW-0808">Transferase</keyword>
<feature type="binding site" evidence="14">
    <location>
        <position position="37"/>
    </location>
    <ligand>
        <name>(2R)-3-phosphoglycerate</name>
        <dbReference type="ChEBI" id="CHEBI:58272"/>
    </ligand>
</feature>
<evidence type="ECO:0000256" key="4">
    <source>
        <dbReference type="ARBA" id="ARBA00011245"/>
    </source>
</evidence>
<feature type="binding site" evidence="13 14">
    <location>
        <begin position="60"/>
        <end position="63"/>
    </location>
    <ligand>
        <name>substrate</name>
    </ligand>
</feature>
<reference evidence="17 18" key="2">
    <citation type="submission" date="2019-09" db="EMBL/GenBank/DDBJ databases">
        <authorList>
            <person name="Jin C."/>
        </authorList>
    </citation>
    <scope>NUCLEOTIDE SEQUENCE [LARGE SCALE GENOMIC DNA]</scope>
    <source>
        <strain evidence="17 18">BN140002</strain>
    </source>
</reference>
<feature type="binding site" evidence="13 14">
    <location>
        <begin position="22"/>
        <end position="24"/>
    </location>
    <ligand>
        <name>substrate</name>
    </ligand>
</feature>
<dbReference type="Gene3D" id="3.40.50.1260">
    <property type="entry name" value="Phosphoglycerate kinase, N-terminal domain"/>
    <property type="match status" value="2"/>
</dbReference>
<protein>
    <recommendedName>
        <fullName evidence="6 13">Phosphoglycerate kinase</fullName>
        <ecNumber evidence="5 13">2.7.2.3</ecNumber>
    </recommendedName>
</protein>
<feature type="binding site" evidence="13">
    <location>
        <position position="151"/>
    </location>
    <ligand>
        <name>substrate</name>
    </ligand>
</feature>
<evidence type="ECO:0000256" key="13">
    <source>
        <dbReference type="HAMAP-Rule" id="MF_00145"/>
    </source>
</evidence>
<evidence type="ECO:0000256" key="9">
    <source>
        <dbReference type="ARBA" id="ARBA00022741"/>
    </source>
</evidence>
<dbReference type="PRINTS" id="PR00477">
    <property type="entry name" value="PHGLYCKINASE"/>
</dbReference>
<organism evidence="17 18">
    <name type="scientific">Salinarimonas soli</name>
    <dbReference type="NCBI Taxonomy" id="1638099"/>
    <lineage>
        <taxon>Bacteria</taxon>
        <taxon>Pseudomonadati</taxon>
        <taxon>Pseudomonadota</taxon>
        <taxon>Alphaproteobacteria</taxon>
        <taxon>Hyphomicrobiales</taxon>
        <taxon>Salinarimonadaceae</taxon>
        <taxon>Salinarimonas</taxon>
    </lineage>
</organism>
<dbReference type="AlphaFoldDB" id="A0A5B2V4A8"/>
<proteinExistence type="inferred from homology"/>
<dbReference type="GO" id="GO:0043531">
    <property type="term" value="F:ADP binding"/>
    <property type="evidence" value="ECO:0007669"/>
    <property type="project" value="TreeGrafter"/>
</dbReference>
<comment type="caution">
    <text evidence="13">Lacks conserved residue(s) required for the propagation of feature annotation.</text>
</comment>
<dbReference type="InterPro" id="IPR015911">
    <property type="entry name" value="Phosphoglycerate_kinase_CS"/>
</dbReference>
<dbReference type="GO" id="GO:0006096">
    <property type="term" value="P:glycolytic process"/>
    <property type="evidence" value="ECO:0007669"/>
    <property type="project" value="UniProtKB-UniRule"/>
</dbReference>
<dbReference type="PROSITE" id="PS00111">
    <property type="entry name" value="PGLYCERATE_KINASE"/>
    <property type="match status" value="1"/>
</dbReference>
<keyword evidence="18" id="KW-1185">Reference proteome</keyword>